<feature type="domain" description="ABC transporter" evidence="5">
    <location>
        <begin position="9"/>
        <end position="257"/>
    </location>
</feature>
<reference evidence="6 7" key="1">
    <citation type="submission" date="2024-06" db="EMBL/GenBank/DDBJ databases">
        <title>The Natural Products Discovery Center: Release of the First 8490 Sequenced Strains for Exploring Actinobacteria Biosynthetic Diversity.</title>
        <authorList>
            <person name="Kalkreuter E."/>
            <person name="Kautsar S.A."/>
            <person name="Yang D."/>
            <person name="Bader C.D."/>
            <person name="Teijaro C.N."/>
            <person name="Fluegel L."/>
            <person name="Davis C.M."/>
            <person name="Simpson J.R."/>
            <person name="Lauterbach L."/>
            <person name="Steele A.D."/>
            <person name="Gui C."/>
            <person name="Meng S."/>
            <person name="Li G."/>
            <person name="Viehrig K."/>
            <person name="Ye F."/>
            <person name="Su P."/>
            <person name="Kiefer A.F."/>
            <person name="Nichols A."/>
            <person name="Cepeda A.J."/>
            <person name="Yan W."/>
            <person name="Fan B."/>
            <person name="Jiang Y."/>
            <person name="Adhikari A."/>
            <person name="Zheng C.-J."/>
            <person name="Schuster L."/>
            <person name="Cowan T.M."/>
            <person name="Smanski M.J."/>
            <person name="Chevrette M.G."/>
            <person name="De Carvalho L.P.S."/>
            <person name="Shen B."/>
        </authorList>
    </citation>
    <scope>NUCLEOTIDE SEQUENCE [LARGE SCALE GENOMIC DNA]</scope>
    <source>
        <strain evidence="6 7">NPDC050100</strain>
    </source>
</reference>
<evidence type="ECO:0000313" key="7">
    <source>
        <dbReference type="Proteomes" id="UP001551675"/>
    </source>
</evidence>
<dbReference type="GO" id="GO:0005524">
    <property type="term" value="F:ATP binding"/>
    <property type="evidence" value="ECO:0007669"/>
    <property type="project" value="UniProtKB-KW"/>
</dbReference>
<evidence type="ECO:0000313" key="6">
    <source>
        <dbReference type="EMBL" id="MEV0968343.1"/>
    </source>
</evidence>
<dbReference type="Proteomes" id="UP001551675">
    <property type="component" value="Unassembled WGS sequence"/>
</dbReference>
<keyword evidence="4 6" id="KW-0067">ATP-binding</keyword>
<dbReference type="InterPro" id="IPR050319">
    <property type="entry name" value="ABC_transp_ATP-bind"/>
</dbReference>
<dbReference type="PROSITE" id="PS50893">
    <property type="entry name" value="ABC_TRANSPORTER_2"/>
    <property type="match status" value="1"/>
</dbReference>
<evidence type="ECO:0000256" key="3">
    <source>
        <dbReference type="ARBA" id="ARBA00022741"/>
    </source>
</evidence>
<dbReference type="SUPFAM" id="SSF52540">
    <property type="entry name" value="P-loop containing nucleoside triphosphate hydrolases"/>
    <property type="match status" value="1"/>
</dbReference>
<evidence type="ECO:0000256" key="1">
    <source>
        <dbReference type="ARBA" id="ARBA00005417"/>
    </source>
</evidence>
<dbReference type="CDD" id="cd03257">
    <property type="entry name" value="ABC_NikE_OppD_transporters"/>
    <property type="match status" value="1"/>
</dbReference>
<organism evidence="6 7">
    <name type="scientific">Microtetraspora glauca</name>
    <dbReference type="NCBI Taxonomy" id="1996"/>
    <lineage>
        <taxon>Bacteria</taxon>
        <taxon>Bacillati</taxon>
        <taxon>Actinomycetota</taxon>
        <taxon>Actinomycetes</taxon>
        <taxon>Streptosporangiales</taxon>
        <taxon>Streptosporangiaceae</taxon>
        <taxon>Microtetraspora</taxon>
    </lineage>
</organism>
<dbReference type="SMART" id="SM00382">
    <property type="entry name" value="AAA"/>
    <property type="match status" value="1"/>
</dbReference>
<accession>A0ABV3G9N5</accession>
<evidence type="ECO:0000256" key="4">
    <source>
        <dbReference type="ARBA" id="ARBA00022840"/>
    </source>
</evidence>
<keyword evidence="7" id="KW-1185">Reference proteome</keyword>
<keyword evidence="2" id="KW-0813">Transport</keyword>
<evidence type="ECO:0000259" key="5">
    <source>
        <dbReference type="PROSITE" id="PS50893"/>
    </source>
</evidence>
<dbReference type="Pfam" id="PF08352">
    <property type="entry name" value="oligo_HPY"/>
    <property type="match status" value="1"/>
</dbReference>
<dbReference type="InterPro" id="IPR013563">
    <property type="entry name" value="Oligopep_ABC_C"/>
</dbReference>
<keyword evidence="3" id="KW-0547">Nucleotide-binding</keyword>
<evidence type="ECO:0000256" key="2">
    <source>
        <dbReference type="ARBA" id="ARBA00022448"/>
    </source>
</evidence>
<dbReference type="PANTHER" id="PTHR43776">
    <property type="entry name" value="TRANSPORT ATP-BINDING PROTEIN"/>
    <property type="match status" value="1"/>
</dbReference>
<dbReference type="InterPro" id="IPR027417">
    <property type="entry name" value="P-loop_NTPase"/>
</dbReference>
<dbReference type="PANTHER" id="PTHR43776:SF7">
    <property type="entry name" value="D,D-DIPEPTIDE TRANSPORT ATP-BINDING PROTEIN DDPF-RELATED"/>
    <property type="match status" value="1"/>
</dbReference>
<dbReference type="PROSITE" id="PS00211">
    <property type="entry name" value="ABC_TRANSPORTER_1"/>
    <property type="match status" value="1"/>
</dbReference>
<dbReference type="Gene3D" id="3.40.50.300">
    <property type="entry name" value="P-loop containing nucleotide triphosphate hydrolases"/>
    <property type="match status" value="1"/>
</dbReference>
<sequence length="280" mass="30629">MSTTGGNVIEISGLRKEFAVGRGRRRRTVRALDDVSLSVADGSCLAVVGESGSGKTTLARVLVGLERADAGDVVLAGRPVAQRPRRAERRSRARDIQMVFQDPNGSLNRRRTVEAAIREVLAAHHRVTGADARRRVDELLDQVGLRPAHARALPGELSGGQQQRVAIARALAAEPRVLVLDEAVAALDVSVQAQVLNLLAEIRRARRLTYLFITHDLSVVRQVSEEVVVMRQGRIVERGSTSEVLDHPRHPYTVLLRDSAPRPGWRPRLSNGSDLAEVET</sequence>
<dbReference type="EMBL" id="JBFALK010000003">
    <property type="protein sequence ID" value="MEV0968343.1"/>
    <property type="molecule type" value="Genomic_DNA"/>
</dbReference>
<comment type="similarity">
    <text evidence="1">Belongs to the ABC transporter superfamily.</text>
</comment>
<gene>
    <name evidence="6" type="ORF">AB0I59_06885</name>
</gene>
<comment type="caution">
    <text evidence="6">The sequence shown here is derived from an EMBL/GenBank/DDBJ whole genome shotgun (WGS) entry which is preliminary data.</text>
</comment>
<proteinExistence type="inferred from homology"/>
<protein>
    <submittedName>
        <fullName evidence="6">ATP-binding cassette domain-containing protein</fullName>
    </submittedName>
</protein>
<dbReference type="InterPro" id="IPR003593">
    <property type="entry name" value="AAA+_ATPase"/>
</dbReference>
<dbReference type="InterPro" id="IPR003439">
    <property type="entry name" value="ABC_transporter-like_ATP-bd"/>
</dbReference>
<dbReference type="RefSeq" id="WP_082776430.1">
    <property type="nucleotide sequence ID" value="NZ_JBFALK010000003.1"/>
</dbReference>
<dbReference type="InterPro" id="IPR017871">
    <property type="entry name" value="ABC_transporter-like_CS"/>
</dbReference>
<dbReference type="Pfam" id="PF00005">
    <property type="entry name" value="ABC_tran"/>
    <property type="match status" value="1"/>
</dbReference>
<name>A0ABV3G9N5_MICGL</name>